<organism evidence="2 3">
    <name type="scientific">Virgisporangium aurantiacum</name>
    <dbReference type="NCBI Taxonomy" id="175570"/>
    <lineage>
        <taxon>Bacteria</taxon>
        <taxon>Bacillati</taxon>
        <taxon>Actinomycetota</taxon>
        <taxon>Actinomycetes</taxon>
        <taxon>Micromonosporales</taxon>
        <taxon>Micromonosporaceae</taxon>
        <taxon>Virgisporangium</taxon>
    </lineage>
</organism>
<accession>A0A8J3ZA67</accession>
<reference evidence="2" key="1">
    <citation type="submission" date="2021-01" db="EMBL/GenBank/DDBJ databases">
        <title>Whole genome shotgun sequence of Virgisporangium aurantiacum NBRC 16421.</title>
        <authorList>
            <person name="Komaki H."/>
            <person name="Tamura T."/>
        </authorList>
    </citation>
    <scope>NUCLEOTIDE SEQUENCE</scope>
    <source>
        <strain evidence="2">NBRC 16421</strain>
    </source>
</reference>
<evidence type="ECO:0000313" key="2">
    <source>
        <dbReference type="EMBL" id="GIJ57800.1"/>
    </source>
</evidence>
<gene>
    <name evidence="2" type="ORF">Vau01_053160</name>
</gene>
<feature type="region of interest" description="Disordered" evidence="1">
    <location>
        <begin position="33"/>
        <end position="74"/>
    </location>
</feature>
<evidence type="ECO:0000256" key="1">
    <source>
        <dbReference type="SAM" id="MobiDB-lite"/>
    </source>
</evidence>
<sequence length="123" mass="13549">MHNHLFRTDRSRPMVLRLTHQQHDRLVRLLPCASAGPASPAPASPGCGGADLRGPGYPRRMGESTGVPLTPEQRERMQRAILAELRRIRDEALDAGVPPATINRVVEERRRALDTSDEAGDPT</sequence>
<name>A0A8J3ZA67_9ACTN</name>
<protein>
    <submittedName>
        <fullName evidence="2">Uncharacterized protein</fullName>
    </submittedName>
</protein>
<dbReference type="AlphaFoldDB" id="A0A8J3ZA67"/>
<evidence type="ECO:0000313" key="3">
    <source>
        <dbReference type="Proteomes" id="UP000612585"/>
    </source>
</evidence>
<comment type="caution">
    <text evidence="2">The sequence shown here is derived from an EMBL/GenBank/DDBJ whole genome shotgun (WGS) entry which is preliminary data.</text>
</comment>
<dbReference type="Proteomes" id="UP000612585">
    <property type="component" value="Unassembled WGS sequence"/>
</dbReference>
<proteinExistence type="predicted"/>
<keyword evidence="3" id="KW-1185">Reference proteome</keyword>
<dbReference type="EMBL" id="BOPG01000033">
    <property type="protein sequence ID" value="GIJ57800.1"/>
    <property type="molecule type" value="Genomic_DNA"/>
</dbReference>